<feature type="domain" description="Nucleotidyl transferase" evidence="1">
    <location>
        <begin position="2"/>
        <end position="224"/>
    </location>
</feature>
<dbReference type="CDD" id="cd04181">
    <property type="entry name" value="NTP_transferase"/>
    <property type="match status" value="1"/>
</dbReference>
<name>A0ABS1UB66_9PROT</name>
<dbReference type="Gene3D" id="3.90.550.10">
    <property type="entry name" value="Spore Coat Polysaccharide Biosynthesis Protein SpsA, Chain A"/>
    <property type="match status" value="1"/>
</dbReference>
<evidence type="ECO:0000313" key="2">
    <source>
        <dbReference type="EMBL" id="MBL6081174.1"/>
    </source>
</evidence>
<dbReference type="InterPro" id="IPR005835">
    <property type="entry name" value="NTP_transferase_dom"/>
</dbReference>
<dbReference type="Proteomes" id="UP000660885">
    <property type="component" value="Unassembled WGS sequence"/>
</dbReference>
<sequence length="242" mass="27288">MKAVIQCGGKGTRLRPYTSVLPKPLMPIGPRPVLELLLKWVRRNGIREVYITTGYLGHLIRSFCGDGRQWDLRIVYTQEIEPLGTIGPLDLLRDELDCTFLVLNGDVLTDLSLNDFSASHRNHGGLLTIATTTRETKTDYGLIEDSQSRVTQFREKPTLFHSVSMGAYCMEPEALRFVPGGVPFGFDDLVFAMMSEGTPVHSFRHHGLWLDIGRVEDFHRAQEIDWDEQAPSIQMTVDSIKA</sequence>
<dbReference type="Pfam" id="PF00483">
    <property type="entry name" value="NTP_transferase"/>
    <property type="match status" value="1"/>
</dbReference>
<dbReference type="RefSeq" id="WP_202834395.1">
    <property type="nucleotide sequence ID" value="NZ_JAETWB010000022.1"/>
</dbReference>
<dbReference type="EMBL" id="JAETWB010000022">
    <property type="protein sequence ID" value="MBL6081174.1"/>
    <property type="molecule type" value="Genomic_DNA"/>
</dbReference>
<dbReference type="PANTHER" id="PTHR22572">
    <property type="entry name" value="SUGAR-1-PHOSPHATE GUANYL TRANSFERASE"/>
    <property type="match status" value="1"/>
</dbReference>
<reference evidence="2 3" key="1">
    <citation type="submission" date="2021-01" db="EMBL/GenBank/DDBJ databases">
        <title>Belnapia mucosa sp. nov. and Belnapia arida sp. nov., isolated from the Tabernas Desert (Almeria, Spain).</title>
        <authorList>
            <person name="Molina-Menor E."/>
            <person name="Vidal-Verdu A."/>
            <person name="Calonge A."/>
            <person name="Satari L."/>
            <person name="Pereto J."/>
            <person name="Porcar M."/>
        </authorList>
    </citation>
    <scope>NUCLEOTIDE SEQUENCE [LARGE SCALE GENOMIC DNA]</scope>
    <source>
        <strain evidence="2 3">T18</strain>
    </source>
</reference>
<dbReference type="InterPro" id="IPR050486">
    <property type="entry name" value="Mannose-1P_guanyltransferase"/>
</dbReference>
<gene>
    <name evidence="2" type="ORF">JMJ56_24545</name>
</gene>
<evidence type="ECO:0000313" key="3">
    <source>
        <dbReference type="Proteomes" id="UP000660885"/>
    </source>
</evidence>
<organism evidence="2 3">
    <name type="scientific">Belnapia arida</name>
    <dbReference type="NCBI Taxonomy" id="2804533"/>
    <lineage>
        <taxon>Bacteria</taxon>
        <taxon>Pseudomonadati</taxon>
        <taxon>Pseudomonadota</taxon>
        <taxon>Alphaproteobacteria</taxon>
        <taxon>Acetobacterales</taxon>
        <taxon>Roseomonadaceae</taxon>
        <taxon>Belnapia</taxon>
    </lineage>
</organism>
<dbReference type="SUPFAM" id="SSF53448">
    <property type="entry name" value="Nucleotide-diphospho-sugar transferases"/>
    <property type="match status" value="1"/>
</dbReference>
<dbReference type="InterPro" id="IPR029044">
    <property type="entry name" value="Nucleotide-diphossugar_trans"/>
</dbReference>
<keyword evidence="3" id="KW-1185">Reference proteome</keyword>
<proteinExistence type="predicted"/>
<comment type="caution">
    <text evidence="2">The sequence shown here is derived from an EMBL/GenBank/DDBJ whole genome shotgun (WGS) entry which is preliminary data.</text>
</comment>
<protein>
    <submittedName>
        <fullName evidence="2">Nucleotidyltransferase family protein</fullName>
    </submittedName>
</protein>
<accession>A0ABS1UB66</accession>
<evidence type="ECO:0000259" key="1">
    <source>
        <dbReference type="Pfam" id="PF00483"/>
    </source>
</evidence>